<name>A0A4C1SPQ7_EUMVA</name>
<sequence length="178" mass="20238">MKQRAEVIKIEINSSDSDTPSKITVCTNFRSQGHTACQDKCLAFKEEVQRQKKHREDFNRNNNRSRSLPNQPQNKPRREGEASQKPGVSYTDAMTSREAITPDIARQDLKHSMSNTSNNEISDDKLFKLIFIPYNKILPCIPGCKTEEQVAAKLTETSHVCDNTVNPEDQATYTHMPL</sequence>
<accession>A0A4C1SPQ7</accession>
<reference evidence="2 3" key="1">
    <citation type="journal article" date="2019" name="Commun. Biol.">
        <title>The bagworm genome reveals a unique fibroin gene that provides high tensile strength.</title>
        <authorList>
            <person name="Kono N."/>
            <person name="Nakamura H."/>
            <person name="Ohtoshi R."/>
            <person name="Tomita M."/>
            <person name="Numata K."/>
            <person name="Arakawa K."/>
        </authorList>
    </citation>
    <scope>NUCLEOTIDE SEQUENCE [LARGE SCALE GENOMIC DNA]</scope>
</reference>
<dbReference type="Proteomes" id="UP000299102">
    <property type="component" value="Unassembled WGS sequence"/>
</dbReference>
<gene>
    <name evidence="2" type="ORF">EVAR_2649_1</name>
</gene>
<keyword evidence="3" id="KW-1185">Reference proteome</keyword>
<comment type="caution">
    <text evidence="2">The sequence shown here is derived from an EMBL/GenBank/DDBJ whole genome shotgun (WGS) entry which is preliminary data.</text>
</comment>
<dbReference type="AlphaFoldDB" id="A0A4C1SPQ7"/>
<evidence type="ECO:0000313" key="2">
    <source>
        <dbReference type="EMBL" id="GBP03218.1"/>
    </source>
</evidence>
<protein>
    <submittedName>
        <fullName evidence="2">Uncharacterized protein</fullName>
    </submittedName>
</protein>
<proteinExistence type="predicted"/>
<feature type="region of interest" description="Disordered" evidence="1">
    <location>
        <begin position="52"/>
        <end position="97"/>
    </location>
</feature>
<dbReference type="EMBL" id="BGZK01000009">
    <property type="protein sequence ID" value="GBP03218.1"/>
    <property type="molecule type" value="Genomic_DNA"/>
</dbReference>
<organism evidence="2 3">
    <name type="scientific">Eumeta variegata</name>
    <name type="common">Bagworm moth</name>
    <name type="synonym">Eumeta japonica</name>
    <dbReference type="NCBI Taxonomy" id="151549"/>
    <lineage>
        <taxon>Eukaryota</taxon>
        <taxon>Metazoa</taxon>
        <taxon>Ecdysozoa</taxon>
        <taxon>Arthropoda</taxon>
        <taxon>Hexapoda</taxon>
        <taxon>Insecta</taxon>
        <taxon>Pterygota</taxon>
        <taxon>Neoptera</taxon>
        <taxon>Endopterygota</taxon>
        <taxon>Lepidoptera</taxon>
        <taxon>Glossata</taxon>
        <taxon>Ditrysia</taxon>
        <taxon>Tineoidea</taxon>
        <taxon>Psychidae</taxon>
        <taxon>Oiketicinae</taxon>
        <taxon>Eumeta</taxon>
    </lineage>
</organism>
<evidence type="ECO:0000256" key="1">
    <source>
        <dbReference type="SAM" id="MobiDB-lite"/>
    </source>
</evidence>
<evidence type="ECO:0000313" key="3">
    <source>
        <dbReference type="Proteomes" id="UP000299102"/>
    </source>
</evidence>